<evidence type="ECO:0000313" key="2">
    <source>
        <dbReference type="Proteomes" id="UP000248395"/>
    </source>
</evidence>
<dbReference type="RefSeq" id="WP_146215879.1">
    <property type="nucleotide sequence ID" value="NZ_LNQU01000029.1"/>
</dbReference>
<dbReference type="Proteomes" id="UP000248395">
    <property type="component" value="Unassembled WGS sequence"/>
</dbReference>
<dbReference type="EMBL" id="QJKC01000001">
    <property type="protein sequence ID" value="PXX51049.1"/>
    <property type="molecule type" value="Genomic_DNA"/>
</dbReference>
<protein>
    <submittedName>
        <fullName evidence="1">Uncharacterized protein</fullName>
    </submittedName>
</protein>
<gene>
    <name evidence="1" type="ORF">DFR38_101106</name>
</gene>
<comment type="caution">
    <text evidence="1">The sequence shown here is derived from an EMBL/GenBank/DDBJ whole genome shotgun (WGS) entry which is preliminary data.</text>
</comment>
<evidence type="ECO:0000313" key="1">
    <source>
        <dbReference type="EMBL" id="PXX51049.1"/>
    </source>
</evidence>
<sequence length="151" mass="16044">MISLACLPTQRDNKPVPFNSGTGFGDPNIEADSRLAAIFTSVRNTTGAPISMASRGGDTFGYAGTSMPVRQPCHVLATPVWRREASFTLIEEATMPNLSRALTRMFPIAHNIGTAANLAEAQALARLHLARTGHAVRIAPASVGFTVAEVR</sequence>
<proteinExistence type="predicted"/>
<reference evidence="1 2" key="1">
    <citation type="submission" date="2018-05" db="EMBL/GenBank/DDBJ databases">
        <title>Genomic Encyclopedia of Type Strains, Phase IV (KMG-IV): sequencing the most valuable type-strain genomes for metagenomic binning, comparative biology and taxonomic classification.</title>
        <authorList>
            <person name="Goeker M."/>
        </authorList>
    </citation>
    <scope>NUCLEOTIDE SEQUENCE [LARGE SCALE GENOMIC DNA]</scope>
    <source>
        <strain evidence="1 2">DSM 25134</strain>
    </source>
</reference>
<dbReference type="AlphaFoldDB" id="A0A318JPD5"/>
<name>A0A318JPD5_9NEIS</name>
<dbReference type="OrthoDB" id="8595696at2"/>
<keyword evidence="2" id="KW-1185">Reference proteome</keyword>
<organism evidence="1 2">
    <name type="scientific">Aquitalea magnusonii</name>
    <dbReference type="NCBI Taxonomy" id="332411"/>
    <lineage>
        <taxon>Bacteria</taxon>
        <taxon>Pseudomonadati</taxon>
        <taxon>Pseudomonadota</taxon>
        <taxon>Betaproteobacteria</taxon>
        <taxon>Neisseriales</taxon>
        <taxon>Chromobacteriaceae</taxon>
        <taxon>Aquitalea</taxon>
    </lineage>
</organism>
<accession>A0A318JPD5</accession>